<evidence type="ECO:0000256" key="5">
    <source>
        <dbReference type="PROSITE-ProRule" id="PRU01023"/>
    </source>
</evidence>
<dbReference type="AlphaFoldDB" id="A0A4Q1KXB1"/>
<evidence type="ECO:0000313" key="11">
    <source>
        <dbReference type="Proteomes" id="UP000290517"/>
    </source>
</evidence>
<evidence type="ECO:0000313" key="9">
    <source>
        <dbReference type="EMBL" id="RXR34971.1"/>
    </source>
</evidence>
<comment type="caution">
    <text evidence="9">The sequence shown here is derived from an EMBL/GenBank/DDBJ whole genome shotgun (WGS) entry which is preliminary data.</text>
</comment>
<feature type="binding site" evidence="5">
    <location>
        <position position="400"/>
    </location>
    <ligand>
        <name>S-adenosyl-L-methionine</name>
        <dbReference type="ChEBI" id="CHEBI:59789"/>
    </ligand>
</feature>
<evidence type="ECO:0000256" key="4">
    <source>
        <dbReference type="ARBA" id="ARBA00022884"/>
    </source>
</evidence>
<dbReference type="SUPFAM" id="SSF53335">
    <property type="entry name" value="S-adenosyl-L-methionine-dependent methyltransferases"/>
    <property type="match status" value="1"/>
</dbReference>
<feature type="domain" description="SAM-dependent MTase RsmB/NOP-type" evidence="7">
    <location>
        <begin position="235"/>
        <end position="537"/>
    </location>
</feature>
<sequence length="538" mass="56417">MSGEARTGGTPGRDGRDGGRSAGGPDRRDAHGRERGAARARGAGQRSEAAPSQRAKGADPARNVAFDVLQEVATSDAYANLVLPPLLRSRGIRGRDAAFATELAYGTLRLRGRYDAIIAQCVDRPLDQVDPNVLDLLRLGAHQLLGMRVAQHAAVSETVGLARARAGAGSAQFVNAVLRKISRSTLAEWLEAITLDAPDDVTRLATTQSHPVWIARAMREALVGTGRSADDLAELLEADNTSPRVTLVARPGLVSRERLAGEVTHEVRGDATTTPGRWTPTALVLSGSDPAAIPAVRYGAAGVQDEGSQLVTLAFAGTPTLPAAGDGTAGDRSGGAANPDERWLDLCAGPGGKAALLASLAGEQGARIVANEVAPHRARLVEQALAAVPADAVERVQVGDGRRVGVEEPGAYDRVLVDAPCTGLGALRRRPESRWRRTPGDIATLTTLQRELLGSALDAVRPGGVVGYVTCSPHLAETQLVVKDVLAGRDDVEVLDAAAAVRQIAGDDIPLADRTDVQLWPHVHGTDAMHLTLLRRRA</sequence>
<feature type="region of interest" description="Disordered" evidence="6">
    <location>
        <begin position="1"/>
        <end position="59"/>
    </location>
</feature>
<dbReference type="PANTHER" id="PTHR22807">
    <property type="entry name" value="NOP2 YEAST -RELATED NOL1/NOP2/FMU SUN DOMAIN-CONTAINING"/>
    <property type="match status" value="1"/>
</dbReference>
<feature type="active site" description="Nucleophile" evidence="5">
    <location>
        <position position="471"/>
    </location>
</feature>
<keyword evidence="11" id="KW-1185">Reference proteome</keyword>
<keyword evidence="3 5" id="KW-0949">S-adenosyl-L-methionine</keyword>
<dbReference type="Proteomes" id="UP000289805">
    <property type="component" value="Unassembled WGS sequence"/>
</dbReference>
<keyword evidence="1 5" id="KW-0489">Methyltransferase</keyword>
<evidence type="ECO:0000313" key="10">
    <source>
        <dbReference type="Proteomes" id="UP000289805"/>
    </source>
</evidence>
<dbReference type="OrthoDB" id="9810297at2"/>
<keyword evidence="4 5" id="KW-0694">RNA-binding</keyword>
<comment type="similarity">
    <text evidence="5">Belongs to the class I-like SAM-binding methyltransferase superfamily. RsmB/NOP family.</text>
</comment>
<proteinExistence type="inferred from homology"/>
<dbReference type="PROSITE" id="PS51686">
    <property type="entry name" value="SAM_MT_RSMB_NOP"/>
    <property type="match status" value="1"/>
</dbReference>
<evidence type="ECO:0000313" key="8">
    <source>
        <dbReference type="EMBL" id="RXR24825.1"/>
    </source>
</evidence>
<name>A0A4Q1KXB1_9CELL</name>
<dbReference type="GO" id="GO:0008173">
    <property type="term" value="F:RNA methyltransferase activity"/>
    <property type="evidence" value="ECO:0007669"/>
    <property type="project" value="InterPro"/>
</dbReference>
<evidence type="ECO:0000259" key="7">
    <source>
        <dbReference type="PROSITE" id="PS51686"/>
    </source>
</evidence>
<dbReference type="Gene3D" id="3.40.50.150">
    <property type="entry name" value="Vaccinia Virus protein VP39"/>
    <property type="match status" value="1"/>
</dbReference>
<evidence type="ECO:0000256" key="6">
    <source>
        <dbReference type="SAM" id="MobiDB-lite"/>
    </source>
</evidence>
<dbReference type="RefSeq" id="WP_030151361.1">
    <property type="nucleotide sequence ID" value="NZ_JOFV01000007.1"/>
</dbReference>
<feature type="binding site" evidence="5">
    <location>
        <position position="418"/>
    </location>
    <ligand>
        <name>S-adenosyl-L-methionine</name>
        <dbReference type="ChEBI" id="CHEBI:59789"/>
    </ligand>
</feature>
<dbReference type="InterPro" id="IPR029063">
    <property type="entry name" value="SAM-dependent_MTases_sf"/>
</dbReference>
<feature type="binding site" evidence="5">
    <location>
        <begin position="347"/>
        <end position="353"/>
    </location>
    <ligand>
        <name>S-adenosyl-L-methionine</name>
        <dbReference type="ChEBI" id="CHEBI:59789"/>
    </ligand>
</feature>
<feature type="compositionally biased region" description="Low complexity" evidence="6">
    <location>
        <begin position="39"/>
        <end position="50"/>
    </location>
</feature>
<dbReference type="GO" id="GO:0003723">
    <property type="term" value="F:RNA binding"/>
    <property type="evidence" value="ECO:0007669"/>
    <property type="project" value="UniProtKB-UniRule"/>
</dbReference>
<gene>
    <name evidence="8" type="ORF">EQW73_13415</name>
    <name evidence="9" type="ORF">EQW78_07165</name>
</gene>
<dbReference type="EMBL" id="SDJQ01000009">
    <property type="protein sequence ID" value="RXR34971.1"/>
    <property type="molecule type" value="Genomic_DNA"/>
</dbReference>
<dbReference type="STRING" id="1713.GCA_000718325_01839"/>
<reference evidence="10 11" key="1">
    <citation type="submission" date="2019-01" db="EMBL/GenBank/DDBJ databases">
        <title>Oerskovia turbata Genome sequencing and assembly.</title>
        <authorList>
            <person name="Dou T."/>
        </authorList>
    </citation>
    <scope>NUCLEOTIDE SEQUENCE [LARGE SCALE GENOMIC DNA]</scope>
    <source>
        <strain evidence="9 10">JCM12123</strain>
        <strain evidence="8 11">JCM3160</strain>
    </source>
</reference>
<dbReference type="InterPro" id="IPR006027">
    <property type="entry name" value="NusB_RsmB_TIM44"/>
</dbReference>
<dbReference type="SUPFAM" id="SSF48013">
    <property type="entry name" value="NusB-like"/>
    <property type="match status" value="1"/>
</dbReference>
<evidence type="ECO:0000256" key="3">
    <source>
        <dbReference type="ARBA" id="ARBA00022691"/>
    </source>
</evidence>
<dbReference type="CDD" id="cd02440">
    <property type="entry name" value="AdoMet_MTases"/>
    <property type="match status" value="1"/>
</dbReference>
<dbReference type="PANTHER" id="PTHR22807:SF53">
    <property type="entry name" value="RIBOSOMAL RNA SMALL SUBUNIT METHYLTRANSFERASE B-RELATED"/>
    <property type="match status" value="1"/>
</dbReference>
<dbReference type="PRINTS" id="PR02008">
    <property type="entry name" value="RCMTFAMILY"/>
</dbReference>
<dbReference type="Proteomes" id="UP000290517">
    <property type="component" value="Unassembled WGS sequence"/>
</dbReference>
<feature type="compositionally biased region" description="Basic and acidic residues" evidence="6">
    <location>
        <begin position="13"/>
        <end position="37"/>
    </location>
</feature>
<accession>A0A4Q1KXB1</accession>
<dbReference type="InterPro" id="IPR049560">
    <property type="entry name" value="MeTrfase_RsmB-F_NOP2_cat"/>
</dbReference>
<dbReference type="Pfam" id="PF01029">
    <property type="entry name" value="NusB"/>
    <property type="match status" value="1"/>
</dbReference>
<dbReference type="EMBL" id="SDJR01000008">
    <property type="protein sequence ID" value="RXR24825.1"/>
    <property type="molecule type" value="Genomic_DNA"/>
</dbReference>
<dbReference type="Pfam" id="PF01189">
    <property type="entry name" value="Methyltr_RsmB-F"/>
    <property type="match status" value="1"/>
</dbReference>
<protein>
    <submittedName>
        <fullName evidence="9">rRNA small subunit methyltransferase B</fullName>
    </submittedName>
</protein>
<dbReference type="InterPro" id="IPR001678">
    <property type="entry name" value="MeTrfase_RsmB-F_NOP2_dom"/>
</dbReference>
<dbReference type="InterPro" id="IPR023267">
    <property type="entry name" value="RCMT"/>
</dbReference>
<dbReference type="Gene3D" id="1.10.940.10">
    <property type="entry name" value="NusB-like"/>
    <property type="match status" value="1"/>
</dbReference>
<dbReference type="InterPro" id="IPR035926">
    <property type="entry name" value="NusB-like_sf"/>
</dbReference>
<dbReference type="GO" id="GO:0006355">
    <property type="term" value="P:regulation of DNA-templated transcription"/>
    <property type="evidence" value="ECO:0007669"/>
    <property type="project" value="InterPro"/>
</dbReference>
<keyword evidence="2 5" id="KW-0808">Transferase</keyword>
<dbReference type="GO" id="GO:0001510">
    <property type="term" value="P:RNA methylation"/>
    <property type="evidence" value="ECO:0007669"/>
    <property type="project" value="InterPro"/>
</dbReference>
<evidence type="ECO:0000256" key="2">
    <source>
        <dbReference type="ARBA" id="ARBA00022679"/>
    </source>
</evidence>
<organism evidence="9 10">
    <name type="scientific">Oerskovia turbata</name>
    <dbReference type="NCBI Taxonomy" id="1713"/>
    <lineage>
        <taxon>Bacteria</taxon>
        <taxon>Bacillati</taxon>
        <taxon>Actinomycetota</taxon>
        <taxon>Actinomycetes</taxon>
        <taxon>Micrococcales</taxon>
        <taxon>Cellulomonadaceae</taxon>
        <taxon>Oerskovia</taxon>
    </lineage>
</organism>
<feature type="binding site" evidence="5">
    <location>
        <position position="372"/>
    </location>
    <ligand>
        <name>S-adenosyl-L-methionine</name>
        <dbReference type="ChEBI" id="CHEBI:59789"/>
    </ligand>
</feature>
<evidence type="ECO:0000256" key="1">
    <source>
        <dbReference type="ARBA" id="ARBA00022603"/>
    </source>
</evidence>